<dbReference type="PANTHER" id="PTHR30093:SF2">
    <property type="entry name" value="TYPE II SECRETION SYSTEM PROTEIN H"/>
    <property type="match status" value="1"/>
</dbReference>
<proteinExistence type="predicted"/>
<dbReference type="Gene3D" id="3.30.700.10">
    <property type="entry name" value="Glycoprotein, Type 4 Pilin"/>
    <property type="match status" value="1"/>
</dbReference>
<evidence type="ECO:0000313" key="2">
    <source>
        <dbReference type="EMBL" id="QDU70502.1"/>
    </source>
</evidence>
<dbReference type="AlphaFoldDB" id="A0A518BU39"/>
<keyword evidence="3" id="KW-1185">Reference proteome</keyword>
<organism evidence="2 3">
    <name type="scientific">Mucisphaera calidilacus</name>
    <dbReference type="NCBI Taxonomy" id="2527982"/>
    <lineage>
        <taxon>Bacteria</taxon>
        <taxon>Pseudomonadati</taxon>
        <taxon>Planctomycetota</taxon>
        <taxon>Phycisphaerae</taxon>
        <taxon>Phycisphaerales</taxon>
        <taxon>Phycisphaeraceae</taxon>
        <taxon>Mucisphaera</taxon>
    </lineage>
</organism>
<dbReference type="EMBL" id="CP036280">
    <property type="protein sequence ID" value="QDU70502.1"/>
    <property type="molecule type" value="Genomic_DNA"/>
</dbReference>
<dbReference type="RefSeq" id="WP_145444651.1">
    <property type="nucleotide sequence ID" value="NZ_CP036280.1"/>
</dbReference>
<keyword evidence="1" id="KW-1133">Transmembrane helix</keyword>
<evidence type="ECO:0000256" key="1">
    <source>
        <dbReference type="SAM" id="Phobius"/>
    </source>
</evidence>
<dbReference type="OrthoDB" id="272462at2"/>
<protein>
    <submittedName>
        <fullName evidence="2">Putative major pilin subunit</fullName>
    </submittedName>
</protein>
<sequence length="237" mass="25927">MQHPRQGFTLIELLVVISIIALLIAILLPALGSARRSAKHVQCMNNLRQIGIAGGVYQNDSPNYTMPSRESLGGANFRVAPGRESTPVTPSNGPETFGLQALFDDLDLIAADSAVYICLLNTYDIVDNDHGNTYIVNASDPFTQDQSNYLADDDNSGFWIADNWNLRPAPSNVYFSPTSGAGGPYSGTPDNRNFFRPQTLYHRGATRRSDQSDGRSGMGVNEIYLDLSTGFRVMEDN</sequence>
<keyword evidence="1" id="KW-0812">Transmembrane</keyword>
<dbReference type="InterPro" id="IPR045584">
    <property type="entry name" value="Pilin-like"/>
</dbReference>
<dbReference type="PANTHER" id="PTHR30093">
    <property type="entry name" value="GENERAL SECRETION PATHWAY PROTEIN G"/>
    <property type="match status" value="1"/>
</dbReference>
<dbReference type="Proteomes" id="UP000320386">
    <property type="component" value="Chromosome"/>
</dbReference>
<dbReference type="KEGG" id="mcad:Pan265_03300"/>
<dbReference type="NCBIfam" id="TIGR02532">
    <property type="entry name" value="IV_pilin_GFxxxE"/>
    <property type="match status" value="1"/>
</dbReference>
<dbReference type="SUPFAM" id="SSF54523">
    <property type="entry name" value="Pili subunits"/>
    <property type="match status" value="1"/>
</dbReference>
<evidence type="ECO:0000313" key="3">
    <source>
        <dbReference type="Proteomes" id="UP000320386"/>
    </source>
</evidence>
<dbReference type="PROSITE" id="PS00409">
    <property type="entry name" value="PROKAR_NTER_METHYL"/>
    <property type="match status" value="1"/>
</dbReference>
<accession>A0A518BU39</accession>
<gene>
    <name evidence="2" type="ORF">Pan265_03300</name>
</gene>
<reference evidence="2 3" key="1">
    <citation type="submission" date="2019-02" db="EMBL/GenBank/DDBJ databases">
        <title>Deep-cultivation of Planctomycetes and their phenomic and genomic characterization uncovers novel biology.</title>
        <authorList>
            <person name="Wiegand S."/>
            <person name="Jogler M."/>
            <person name="Boedeker C."/>
            <person name="Pinto D."/>
            <person name="Vollmers J."/>
            <person name="Rivas-Marin E."/>
            <person name="Kohn T."/>
            <person name="Peeters S.H."/>
            <person name="Heuer A."/>
            <person name="Rast P."/>
            <person name="Oberbeckmann S."/>
            <person name="Bunk B."/>
            <person name="Jeske O."/>
            <person name="Meyerdierks A."/>
            <person name="Storesund J.E."/>
            <person name="Kallscheuer N."/>
            <person name="Luecker S."/>
            <person name="Lage O.M."/>
            <person name="Pohl T."/>
            <person name="Merkel B.J."/>
            <person name="Hornburger P."/>
            <person name="Mueller R.-W."/>
            <person name="Bruemmer F."/>
            <person name="Labrenz M."/>
            <person name="Spormann A.M."/>
            <person name="Op den Camp H."/>
            <person name="Overmann J."/>
            <person name="Amann R."/>
            <person name="Jetten M.S.M."/>
            <person name="Mascher T."/>
            <person name="Medema M.H."/>
            <person name="Devos D.P."/>
            <person name="Kaster A.-K."/>
            <person name="Ovreas L."/>
            <person name="Rohde M."/>
            <person name="Galperin M.Y."/>
            <person name="Jogler C."/>
        </authorList>
    </citation>
    <scope>NUCLEOTIDE SEQUENCE [LARGE SCALE GENOMIC DNA]</scope>
    <source>
        <strain evidence="2 3">Pan265</strain>
    </source>
</reference>
<name>A0A518BU39_9BACT</name>
<dbReference type="InterPro" id="IPR012902">
    <property type="entry name" value="N_methyl_site"/>
</dbReference>
<dbReference type="Pfam" id="PF07963">
    <property type="entry name" value="N_methyl"/>
    <property type="match status" value="1"/>
</dbReference>
<keyword evidence="1" id="KW-0472">Membrane</keyword>
<feature type="transmembrane region" description="Helical" evidence="1">
    <location>
        <begin position="6"/>
        <end position="31"/>
    </location>
</feature>